<sequence length="429" mass="44248">MSTGETDSTETTGRTARTGPAAPPATTGPAAPPATTGARIVVSPAGWCVAATAAVGLVTGVLFGWTELFVAGVICALVALVSGLFLLGGTPVQIGLEPPPSEVTVGAEAVALITVSNPSRLRVRPGVLEVDIDGSRVPLVVGALEGHATVRSPQRVPTGRRGVVTLGPVTAITGDPLGLVRREAARSGTIDVVVRPVTVALGSVAPGLLRDLEGLPSSVLTDSDLSFHALRPYTRGDDLRHIHWRSSAKSGTFLVRQFEETRRSHVLVLLATAPHDHADDEEFELAVSTAASLGVRALAEETRVSVFAPRATAGGRERLGRLRGHARSALLDDLGRVTRAEGAPGLERVAGEIAREAADASVVFVCAGSTASAAQLRAVSAMLPSGAEVVAVVARPASPGRAARMGRLRILNLGRLAELPRMLVRAVGL</sequence>
<evidence type="ECO:0000259" key="3">
    <source>
        <dbReference type="Pfam" id="PF01882"/>
    </source>
</evidence>
<dbReference type="Pfam" id="PF01882">
    <property type="entry name" value="DUF58"/>
    <property type="match status" value="1"/>
</dbReference>
<gene>
    <name evidence="4" type="ORF">GCM10009851_03520</name>
</gene>
<dbReference type="EMBL" id="BAAAQY010000001">
    <property type="protein sequence ID" value="GAA2223613.1"/>
    <property type="molecule type" value="Genomic_DNA"/>
</dbReference>
<organism evidence="4 5">
    <name type="scientific">Herbiconiux moechotypicola</name>
    <dbReference type="NCBI Taxonomy" id="637393"/>
    <lineage>
        <taxon>Bacteria</taxon>
        <taxon>Bacillati</taxon>
        <taxon>Actinomycetota</taxon>
        <taxon>Actinomycetes</taxon>
        <taxon>Micrococcales</taxon>
        <taxon>Microbacteriaceae</taxon>
        <taxon>Herbiconiux</taxon>
    </lineage>
</organism>
<comment type="caution">
    <text evidence="4">The sequence shown here is derived from an EMBL/GenBank/DDBJ whole genome shotgun (WGS) entry which is preliminary data.</text>
</comment>
<protein>
    <submittedName>
        <fullName evidence="4">DUF58 domain-containing protein</fullName>
    </submittedName>
</protein>
<keyword evidence="5" id="KW-1185">Reference proteome</keyword>
<keyword evidence="2" id="KW-1133">Transmembrane helix</keyword>
<feature type="domain" description="DUF58" evidence="3">
    <location>
        <begin position="230"/>
        <end position="308"/>
    </location>
</feature>
<keyword evidence="2" id="KW-0472">Membrane</keyword>
<dbReference type="PANTHER" id="PTHR34351">
    <property type="entry name" value="SLR1927 PROTEIN-RELATED"/>
    <property type="match status" value="1"/>
</dbReference>
<dbReference type="Proteomes" id="UP001500929">
    <property type="component" value="Unassembled WGS sequence"/>
</dbReference>
<dbReference type="InterPro" id="IPR002881">
    <property type="entry name" value="DUF58"/>
</dbReference>
<evidence type="ECO:0000313" key="4">
    <source>
        <dbReference type="EMBL" id="GAA2223613.1"/>
    </source>
</evidence>
<evidence type="ECO:0000256" key="2">
    <source>
        <dbReference type="SAM" id="Phobius"/>
    </source>
</evidence>
<accession>A0ABN3D8V0</accession>
<keyword evidence="2" id="KW-0812">Transmembrane</keyword>
<feature type="transmembrane region" description="Helical" evidence="2">
    <location>
        <begin position="69"/>
        <end position="87"/>
    </location>
</feature>
<evidence type="ECO:0000256" key="1">
    <source>
        <dbReference type="SAM" id="MobiDB-lite"/>
    </source>
</evidence>
<evidence type="ECO:0000313" key="5">
    <source>
        <dbReference type="Proteomes" id="UP001500929"/>
    </source>
</evidence>
<feature type="compositionally biased region" description="Polar residues" evidence="1">
    <location>
        <begin position="1"/>
        <end position="10"/>
    </location>
</feature>
<name>A0ABN3D8V0_9MICO</name>
<feature type="compositionally biased region" description="Low complexity" evidence="1">
    <location>
        <begin position="11"/>
        <end position="34"/>
    </location>
</feature>
<dbReference type="PANTHER" id="PTHR34351:SF1">
    <property type="entry name" value="SLR1927 PROTEIN"/>
    <property type="match status" value="1"/>
</dbReference>
<proteinExistence type="predicted"/>
<reference evidence="4 5" key="1">
    <citation type="journal article" date="2019" name="Int. J. Syst. Evol. Microbiol.">
        <title>The Global Catalogue of Microorganisms (GCM) 10K type strain sequencing project: providing services to taxonomists for standard genome sequencing and annotation.</title>
        <authorList>
            <consortium name="The Broad Institute Genomics Platform"/>
            <consortium name="The Broad Institute Genome Sequencing Center for Infectious Disease"/>
            <person name="Wu L."/>
            <person name="Ma J."/>
        </authorList>
    </citation>
    <scope>NUCLEOTIDE SEQUENCE [LARGE SCALE GENOMIC DNA]</scope>
    <source>
        <strain evidence="4 5">JCM 16117</strain>
    </source>
</reference>
<feature type="region of interest" description="Disordered" evidence="1">
    <location>
        <begin position="1"/>
        <end position="34"/>
    </location>
</feature>
<feature type="transmembrane region" description="Helical" evidence="2">
    <location>
        <begin position="45"/>
        <end position="63"/>
    </location>
</feature>
<dbReference type="RefSeq" id="WP_259477711.1">
    <property type="nucleotide sequence ID" value="NZ_BAAAQY010000001.1"/>
</dbReference>